<evidence type="ECO:0000256" key="1">
    <source>
        <dbReference type="ARBA" id="ARBA00022679"/>
    </source>
</evidence>
<keyword evidence="1 9" id="KW-0808">Transferase</keyword>
<keyword evidence="9" id="KW-0963">Cytoplasm</keyword>
<evidence type="ECO:0000256" key="6">
    <source>
        <dbReference type="ARBA" id="ARBA00022842"/>
    </source>
</evidence>
<dbReference type="GO" id="GO:0005524">
    <property type="term" value="F:ATP binding"/>
    <property type="evidence" value="ECO:0007669"/>
    <property type="project" value="UniProtKB-UniRule"/>
</dbReference>
<dbReference type="PANTHER" id="PTHR10584">
    <property type="entry name" value="SUGAR KINASE"/>
    <property type="match status" value="1"/>
</dbReference>
<dbReference type="EMBL" id="CP029494">
    <property type="protein sequence ID" value="AWN22330.1"/>
    <property type="molecule type" value="Genomic_DNA"/>
</dbReference>
<comment type="caution">
    <text evidence="9">Lacks conserved residue(s) required for the propagation of feature annotation.</text>
</comment>
<name>A0A2Z3JG33_9DEIO</name>
<dbReference type="RefSeq" id="WP_109825303.1">
    <property type="nucleotide sequence ID" value="NZ_CP029494.1"/>
</dbReference>
<dbReference type="Pfam" id="PF00294">
    <property type="entry name" value="PfkB"/>
    <property type="match status" value="1"/>
</dbReference>
<proteinExistence type="inferred from homology"/>
<keyword evidence="5 9" id="KW-0067">ATP-binding</keyword>
<evidence type="ECO:0000256" key="8">
    <source>
        <dbReference type="ARBA" id="ARBA00023277"/>
    </source>
</evidence>
<keyword evidence="6 9" id="KW-0460">Magnesium</keyword>
<protein>
    <recommendedName>
        <fullName evidence="9">Ribokinase</fullName>
        <shortName evidence="9">RK</shortName>
        <ecNumber evidence="9">2.7.1.15</ecNumber>
    </recommendedName>
</protein>
<dbReference type="Gene3D" id="3.40.1190.20">
    <property type="match status" value="1"/>
</dbReference>
<feature type="binding site" evidence="9">
    <location>
        <position position="179"/>
    </location>
    <ligand>
        <name>ATP</name>
        <dbReference type="ChEBI" id="CHEBI:30616"/>
    </ligand>
</feature>
<keyword evidence="12" id="KW-1185">Reference proteome</keyword>
<comment type="subunit">
    <text evidence="9">Homodimer.</text>
</comment>
<evidence type="ECO:0000256" key="3">
    <source>
        <dbReference type="ARBA" id="ARBA00022741"/>
    </source>
</evidence>
<comment type="pathway">
    <text evidence="9">Carbohydrate metabolism; D-ribose degradation; D-ribose 5-phosphate from beta-D-ribopyranose: step 2/2.</text>
</comment>
<keyword evidence="7 9" id="KW-0630">Potassium</keyword>
<dbReference type="HAMAP" id="MF_01987">
    <property type="entry name" value="Ribokinase"/>
    <property type="match status" value="1"/>
</dbReference>
<dbReference type="PRINTS" id="PR00990">
    <property type="entry name" value="RIBOKINASE"/>
</dbReference>
<dbReference type="GO" id="GO:0005829">
    <property type="term" value="C:cytosol"/>
    <property type="evidence" value="ECO:0007669"/>
    <property type="project" value="TreeGrafter"/>
</dbReference>
<feature type="binding site" evidence="9">
    <location>
        <position position="274"/>
    </location>
    <ligand>
        <name>K(+)</name>
        <dbReference type="ChEBI" id="CHEBI:29103"/>
    </ligand>
</feature>
<dbReference type="SUPFAM" id="SSF53613">
    <property type="entry name" value="Ribokinase-like"/>
    <property type="match status" value="1"/>
</dbReference>
<dbReference type="GO" id="GO:0046872">
    <property type="term" value="F:metal ion binding"/>
    <property type="evidence" value="ECO:0007669"/>
    <property type="project" value="UniProtKB-KW"/>
</dbReference>
<feature type="binding site" evidence="9">
    <location>
        <begin position="243"/>
        <end position="244"/>
    </location>
    <ligand>
        <name>ATP</name>
        <dbReference type="ChEBI" id="CHEBI:30616"/>
    </ligand>
</feature>
<feature type="binding site" evidence="9">
    <location>
        <position position="240"/>
    </location>
    <ligand>
        <name>K(+)</name>
        <dbReference type="ChEBI" id="CHEBI:29103"/>
    </ligand>
</feature>
<comment type="activity regulation">
    <text evidence="9">Activated by a monovalent cation that binds near, but not in, the active site. The most likely occupant of the site in vivo is potassium. Ion binding induces a conformational change that may alter substrate affinity.</text>
</comment>
<evidence type="ECO:0000256" key="4">
    <source>
        <dbReference type="ARBA" id="ARBA00022777"/>
    </source>
</evidence>
<keyword evidence="4 9" id="KW-0418">Kinase</keyword>
<dbReference type="AlphaFoldDB" id="A0A2Z3JG33"/>
<dbReference type="KEGG" id="dez:DKM44_03005"/>
<comment type="catalytic activity">
    <reaction evidence="9">
        <text>D-ribose + ATP = D-ribose 5-phosphate + ADP + H(+)</text>
        <dbReference type="Rhea" id="RHEA:13697"/>
        <dbReference type="ChEBI" id="CHEBI:15378"/>
        <dbReference type="ChEBI" id="CHEBI:30616"/>
        <dbReference type="ChEBI" id="CHEBI:47013"/>
        <dbReference type="ChEBI" id="CHEBI:78346"/>
        <dbReference type="ChEBI" id="CHEBI:456216"/>
        <dbReference type="EC" id="2.7.1.15"/>
    </reaction>
</comment>
<feature type="binding site" evidence="9">
    <location>
        <position position="279"/>
    </location>
    <ligand>
        <name>K(+)</name>
        <dbReference type="ChEBI" id="CHEBI:29103"/>
    </ligand>
</feature>
<evidence type="ECO:0000259" key="10">
    <source>
        <dbReference type="Pfam" id="PF00294"/>
    </source>
</evidence>
<evidence type="ECO:0000256" key="2">
    <source>
        <dbReference type="ARBA" id="ARBA00022723"/>
    </source>
</evidence>
<feature type="binding site" evidence="9">
    <location>
        <position position="277"/>
    </location>
    <ligand>
        <name>K(+)</name>
        <dbReference type="ChEBI" id="CHEBI:29103"/>
    </ligand>
</feature>
<dbReference type="UniPathway" id="UPA00916">
    <property type="reaction ID" value="UER00889"/>
</dbReference>
<evidence type="ECO:0000256" key="7">
    <source>
        <dbReference type="ARBA" id="ARBA00022958"/>
    </source>
</evidence>
<comment type="cofactor">
    <cofactor evidence="9">
        <name>Mg(2+)</name>
        <dbReference type="ChEBI" id="CHEBI:18420"/>
    </cofactor>
    <text evidence="9">Requires a divalent cation, most likely magnesium in vivo, as an electrophilic catalyst to aid phosphoryl group transfer. It is the chelate of the metal and the nucleotide that is the actual substrate.</text>
</comment>
<keyword evidence="8 9" id="KW-0119">Carbohydrate metabolism</keyword>
<feature type="binding site" evidence="9">
    <location>
        <position position="244"/>
    </location>
    <ligand>
        <name>substrate</name>
    </ligand>
</feature>
<keyword evidence="2 9" id="KW-0479">Metal-binding</keyword>
<dbReference type="InterPro" id="IPR029056">
    <property type="entry name" value="Ribokinase-like"/>
</dbReference>
<evidence type="ECO:0000313" key="11">
    <source>
        <dbReference type="EMBL" id="AWN22330.1"/>
    </source>
</evidence>
<feature type="domain" description="Carbohydrate kinase PfkB" evidence="10">
    <location>
        <begin position="2"/>
        <end position="286"/>
    </location>
</feature>
<comment type="subcellular location">
    <subcellularLocation>
        <location evidence="9">Cytoplasm</location>
    </subcellularLocation>
</comment>
<dbReference type="InterPro" id="IPR002139">
    <property type="entry name" value="Ribo/fructo_kinase"/>
</dbReference>
<feature type="binding site" evidence="9">
    <location>
        <begin position="38"/>
        <end position="42"/>
    </location>
    <ligand>
        <name>substrate</name>
    </ligand>
</feature>
<dbReference type="OrthoDB" id="9775849at2"/>
<dbReference type="InterPro" id="IPR011611">
    <property type="entry name" value="PfkB_dom"/>
</dbReference>
<evidence type="ECO:0000256" key="9">
    <source>
        <dbReference type="HAMAP-Rule" id="MF_01987"/>
    </source>
</evidence>
<feature type="binding site" evidence="9">
    <location>
        <position position="238"/>
    </location>
    <ligand>
        <name>K(+)</name>
        <dbReference type="ChEBI" id="CHEBI:29103"/>
    </ligand>
</feature>
<gene>
    <name evidence="9" type="primary">rbsK</name>
    <name evidence="11" type="ORF">DKM44_03005</name>
</gene>
<dbReference type="Proteomes" id="UP000245368">
    <property type="component" value="Chromosome"/>
</dbReference>
<dbReference type="InterPro" id="IPR011877">
    <property type="entry name" value="Ribokinase"/>
</dbReference>
<dbReference type="GO" id="GO:0004747">
    <property type="term" value="F:ribokinase activity"/>
    <property type="evidence" value="ECO:0007669"/>
    <property type="project" value="UniProtKB-UniRule"/>
</dbReference>
<dbReference type="PANTHER" id="PTHR10584:SF166">
    <property type="entry name" value="RIBOKINASE"/>
    <property type="match status" value="1"/>
</dbReference>
<dbReference type="CDD" id="cd01174">
    <property type="entry name" value="ribokinase"/>
    <property type="match status" value="1"/>
</dbReference>
<accession>A0A2Z3JG33</accession>
<organism evidence="11 12">
    <name type="scientific">Deinococcus irradiatisoli</name>
    <dbReference type="NCBI Taxonomy" id="2202254"/>
    <lineage>
        <taxon>Bacteria</taxon>
        <taxon>Thermotogati</taxon>
        <taxon>Deinococcota</taxon>
        <taxon>Deinococci</taxon>
        <taxon>Deinococcales</taxon>
        <taxon>Deinococcaceae</taxon>
        <taxon>Deinococcus</taxon>
    </lineage>
</organism>
<comment type="function">
    <text evidence="9">Catalyzes the phosphorylation of ribose at O-5 in a reaction requiring ATP and magnesium. The resulting D-ribose-5-phosphate can then be used either for sythesis of nucleotides, histidine, and tryptophan, or as a component of the pentose phosphate pathway.</text>
</comment>
<comment type="similarity">
    <text evidence="9">Belongs to the carbohydrate kinase PfkB family. Ribokinase subfamily.</text>
</comment>
<feature type="binding site" evidence="9">
    <location>
        <begin position="212"/>
        <end position="217"/>
    </location>
    <ligand>
        <name>ATP</name>
        <dbReference type="ChEBI" id="CHEBI:30616"/>
    </ligand>
</feature>
<dbReference type="GO" id="GO:0019303">
    <property type="term" value="P:D-ribose catabolic process"/>
    <property type="evidence" value="ECO:0007669"/>
    <property type="project" value="UniProtKB-UniRule"/>
</dbReference>
<feature type="binding site" evidence="9">
    <location>
        <begin position="10"/>
        <end position="12"/>
    </location>
    <ligand>
        <name>substrate</name>
    </ligand>
</feature>
<dbReference type="EC" id="2.7.1.15" evidence="9"/>
<evidence type="ECO:0000313" key="12">
    <source>
        <dbReference type="Proteomes" id="UP000245368"/>
    </source>
</evidence>
<sequence length="300" mass="30610">MSVLVVGSANTDILVRARRAPQPGETVLGGDAQVLPGGKGANQAVAAARAGAEVAFCGALGRDTFAPVVRQALTEAGIDLRYLRELDVPSGVALITISEDGENSITVASGANARLSADDLPERWDGVTHLLMQQEIPEATVLAAAQRTKAAGIKVLLNAAPARPLPAELWPLLDVLIVNEHELAQLSGAPEGQEEGAARSLLGRGLGRVIVTLGGRGSLAVDGEQVWRQPAHPVQVIDTTGAGDTFCGVLTAWLAGGAELAEALRAASVAGALACTRLGAQAAMPTHSEIEAALTGSAID</sequence>
<feature type="active site" description="Proton acceptor" evidence="9">
    <location>
        <position position="244"/>
    </location>
</feature>
<feature type="binding site" evidence="9">
    <location>
        <position position="135"/>
    </location>
    <ligand>
        <name>substrate</name>
    </ligand>
</feature>
<keyword evidence="3 9" id="KW-0547">Nucleotide-binding</keyword>
<reference evidence="11 12" key="1">
    <citation type="submission" date="2018-05" db="EMBL/GenBank/DDBJ databases">
        <title>Complete Genome Sequence of Deinococcus sp. strain 17bor-2.</title>
        <authorList>
            <person name="Srinivasan S."/>
        </authorList>
    </citation>
    <scope>NUCLEOTIDE SEQUENCE [LARGE SCALE GENOMIC DNA]</scope>
    <source>
        <strain evidence="11 12">17bor-2</strain>
    </source>
</reference>
<evidence type="ECO:0000256" key="5">
    <source>
        <dbReference type="ARBA" id="ARBA00022840"/>
    </source>
</evidence>